<dbReference type="EMBL" id="CAUYUE010000007">
    <property type="protein sequence ID" value="CAK0782587.1"/>
    <property type="molecule type" value="Genomic_DNA"/>
</dbReference>
<sequence length="1253" mass="133912">MYAILQLHGSYVTSCCRACSSNAITDAAEAMILLLQDPALISKEGLASAAVLLAALSALPEVPPARLAAMLAAAMWPELQLQGGGSAPGDHSLGGLEGPEPKNGQKASSMGIVEAHLHRQGASLADRLASLQHPVRVCALKGLVAVLPLAALCAPLSAAQQFPTSSTDHPEHSCSASAALPLQGARGKYNIATAPESALGEGSRAAASEDSRRSFPALDDKFAQQRQQPRNEQISSSGAQLQQAQQTEAQWAFLMHGALPFACGAISAASDAHQKFHAVALLTTCLQRVKECLEEASKPSDVTIPAEVQVQGSLDAANAAQFVSHLEADPLVQDMGVAGGLSMREQGAEDLTAGLRACAASDRSAASYQLPIMTREMHSRIMSILWANLEEPVNQTLKQVHIAFDTLLDILSIQDERPAALRLSPEQDADFSALLEKTAADLTAMSSHRKGKYAPLRMLASRLGATRLLQLQPGLVRDMLHAMRYESVCPANASLLEAVLGSLRHECMESAGSSREALSKWEDAWCDAMLEVLASSEPRLSANVSTYALSVPLAMESGSLITLLQRILAAVKMSDGTVPDGQVASLVAVLKVARQLNLARDLNTVIVPGHDPVHIPEALLQRAIEHGHDTLLVDAMALACSHPKSTAVPGVLELRLVARGLSLGMRCTSVSLRNKWTTLLGKLLRRIAASTHCVLHRWDAAPGGAALGAAERAERDRDMTSLQPVAAWTRWFTRLLLGSLYPGAPFERKFMAMLLLETLLTTWNTPDKANRQNFRPEDISMTKLLASAGKHGLKLFCPGFPGAQATQVLLSSVVECWDKLRESSISVLMSLESPLPGIDTPAALKDLAMWAQRLVSSPRVRESDAGSRLQSLVFRKYVLGLGWEIRILPNGAVLVKASDGAPDPVSSADAILAHLGSLADCLEADVAEAEESLEQACRHGLSHGKLLCLRYLIPDIPWHTLQSTAQAAERLRAWAHRLVGLALRAAQSALPPLSTPQETGLAAGDDEGHAEDAFEDEDAEHASVSSSEPLAHRGQMVVTGCWLTVKEASLLLGSLASEAPIAKAGSGTAPLLAPAQLAEVGRQLMRFMGVIKHSGAVEKAQAGFIALCDRLLREPRADLNQLPRKWLGELLGCVRARGQHRNDIVRRSAGLPFALMGLFLAEPPGSHKALLQEGMQELLKTADDTRASEPWPCVHALNVLCQAFNDRHLALDISGFCAQGRAPADAMQSACSFPPSLDVNLREEYQALASQEQ</sequence>
<proteinExistence type="predicted"/>
<gene>
    <name evidence="4" type="ORF">CVIRNUC_005794</name>
</gene>
<dbReference type="InterPro" id="IPR051954">
    <property type="entry name" value="tRNA_methyltransferase_THADA"/>
</dbReference>
<dbReference type="AlphaFoldDB" id="A0AAV1I9I6"/>
<dbReference type="PANTHER" id="PTHR14387:SF0">
    <property type="entry name" value="DUF2428 DOMAIN-CONTAINING PROTEIN"/>
    <property type="match status" value="1"/>
</dbReference>
<evidence type="ECO:0000313" key="5">
    <source>
        <dbReference type="Proteomes" id="UP001314263"/>
    </source>
</evidence>
<dbReference type="InterPro" id="IPR019442">
    <property type="entry name" value="THADA/TRM732_DUF2428"/>
</dbReference>
<evidence type="ECO:0000259" key="2">
    <source>
        <dbReference type="Pfam" id="PF10350"/>
    </source>
</evidence>
<keyword evidence="5" id="KW-1185">Reference proteome</keyword>
<dbReference type="Pfam" id="PF10350">
    <property type="entry name" value="DUF2428"/>
    <property type="match status" value="1"/>
</dbReference>
<dbReference type="InterPro" id="IPR056843">
    <property type="entry name" value="THADA-like_TPR"/>
</dbReference>
<protein>
    <recommendedName>
        <fullName evidence="6">DUF2428 domain-containing protein</fullName>
    </recommendedName>
</protein>
<dbReference type="PANTHER" id="PTHR14387">
    <property type="entry name" value="THADA/DEATH RECEPTOR INTERACTING PROTEIN"/>
    <property type="match status" value="1"/>
</dbReference>
<dbReference type="GO" id="GO:0030488">
    <property type="term" value="P:tRNA methylation"/>
    <property type="evidence" value="ECO:0007669"/>
    <property type="project" value="TreeGrafter"/>
</dbReference>
<feature type="domain" description="DUF2428" evidence="2">
    <location>
        <begin position="976"/>
        <end position="1220"/>
    </location>
</feature>
<accession>A0AAV1I9I6</accession>
<reference evidence="4 5" key="1">
    <citation type="submission" date="2023-10" db="EMBL/GenBank/DDBJ databases">
        <authorList>
            <person name="Maclean D."/>
            <person name="Macfadyen A."/>
        </authorList>
    </citation>
    <scope>NUCLEOTIDE SEQUENCE [LARGE SCALE GENOMIC DNA]</scope>
</reference>
<dbReference type="Pfam" id="PF25150">
    <property type="entry name" value="TPR_Trm732"/>
    <property type="match status" value="1"/>
</dbReference>
<evidence type="ECO:0000259" key="3">
    <source>
        <dbReference type="Pfam" id="PF25150"/>
    </source>
</evidence>
<feature type="region of interest" description="Disordered" evidence="1">
    <location>
        <begin position="194"/>
        <end position="214"/>
    </location>
</feature>
<evidence type="ECO:0000256" key="1">
    <source>
        <dbReference type="SAM" id="MobiDB-lite"/>
    </source>
</evidence>
<dbReference type="GO" id="GO:0005829">
    <property type="term" value="C:cytosol"/>
    <property type="evidence" value="ECO:0007669"/>
    <property type="project" value="TreeGrafter"/>
</dbReference>
<feature type="domain" description="tRNA (32-2'-O)-methyltransferase regulator THADA-like TPR repeats region" evidence="3">
    <location>
        <begin position="521"/>
        <end position="762"/>
    </location>
</feature>
<feature type="region of interest" description="Disordered" evidence="1">
    <location>
        <begin position="83"/>
        <end position="108"/>
    </location>
</feature>
<evidence type="ECO:0000313" key="4">
    <source>
        <dbReference type="EMBL" id="CAK0782587.1"/>
    </source>
</evidence>
<organism evidence="4 5">
    <name type="scientific">Coccomyxa viridis</name>
    <dbReference type="NCBI Taxonomy" id="1274662"/>
    <lineage>
        <taxon>Eukaryota</taxon>
        <taxon>Viridiplantae</taxon>
        <taxon>Chlorophyta</taxon>
        <taxon>core chlorophytes</taxon>
        <taxon>Trebouxiophyceae</taxon>
        <taxon>Trebouxiophyceae incertae sedis</taxon>
        <taxon>Coccomyxaceae</taxon>
        <taxon>Coccomyxa</taxon>
    </lineage>
</organism>
<name>A0AAV1I9I6_9CHLO</name>
<feature type="region of interest" description="Disordered" evidence="1">
    <location>
        <begin position="222"/>
        <end position="241"/>
    </location>
</feature>
<dbReference type="Proteomes" id="UP001314263">
    <property type="component" value="Unassembled WGS sequence"/>
</dbReference>
<comment type="caution">
    <text evidence="4">The sequence shown here is derived from an EMBL/GenBank/DDBJ whole genome shotgun (WGS) entry which is preliminary data.</text>
</comment>
<evidence type="ECO:0008006" key="6">
    <source>
        <dbReference type="Google" id="ProtNLM"/>
    </source>
</evidence>